<dbReference type="AlphaFoldDB" id="A0A7X6GXA2"/>
<dbReference type="EMBL" id="JAAZQQ010000002">
    <property type="protein sequence ID" value="NKX44056.1"/>
    <property type="molecule type" value="Genomic_DNA"/>
</dbReference>
<protein>
    <submittedName>
        <fullName evidence="3">PepSY domain-containing protein</fullName>
    </submittedName>
</protein>
<dbReference type="Pfam" id="PF13670">
    <property type="entry name" value="PepSY_2"/>
    <property type="match status" value="1"/>
</dbReference>
<evidence type="ECO:0000313" key="3">
    <source>
        <dbReference type="EMBL" id="NKX44056.1"/>
    </source>
</evidence>
<evidence type="ECO:0000259" key="2">
    <source>
        <dbReference type="Pfam" id="PF13670"/>
    </source>
</evidence>
<reference evidence="3 4" key="1">
    <citation type="submission" date="2020-04" db="EMBL/GenBank/DDBJ databases">
        <authorList>
            <person name="Yoon J."/>
        </authorList>
    </citation>
    <scope>NUCLEOTIDE SEQUENCE [LARGE SCALE GENOMIC DNA]</scope>
    <source>
        <strain evidence="3 4">KMU-115</strain>
    </source>
</reference>
<proteinExistence type="predicted"/>
<organism evidence="3 4">
    <name type="scientific">Roseicyclus persicicus</name>
    <dbReference type="NCBI Taxonomy" id="2650661"/>
    <lineage>
        <taxon>Bacteria</taxon>
        <taxon>Pseudomonadati</taxon>
        <taxon>Pseudomonadota</taxon>
        <taxon>Alphaproteobacteria</taxon>
        <taxon>Rhodobacterales</taxon>
        <taxon>Roseobacteraceae</taxon>
        <taxon>Roseicyclus</taxon>
    </lineage>
</organism>
<evidence type="ECO:0000256" key="1">
    <source>
        <dbReference type="SAM" id="SignalP"/>
    </source>
</evidence>
<name>A0A7X6GXA2_9RHOB</name>
<keyword evidence="1" id="KW-0732">Signal</keyword>
<feature type="signal peptide" evidence="1">
    <location>
        <begin position="1"/>
        <end position="21"/>
    </location>
</feature>
<feature type="domain" description="PepSY" evidence="2">
    <location>
        <begin position="6"/>
        <end position="85"/>
    </location>
</feature>
<feature type="chain" id="PRO_5031536005" evidence="1">
    <location>
        <begin position="22"/>
        <end position="105"/>
    </location>
</feature>
<dbReference type="RefSeq" id="WP_168622454.1">
    <property type="nucleotide sequence ID" value="NZ_JAAZQQ010000002.1"/>
</dbReference>
<gene>
    <name evidence="3" type="ORF">HCU73_05595</name>
</gene>
<comment type="caution">
    <text evidence="3">The sequence shown here is derived from an EMBL/GenBank/DDBJ whole genome shotgun (WGS) entry which is preliminary data.</text>
</comment>
<evidence type="ECO:0000313" key="4">
    <source>
        <dbReference type="Proteomes" id="UP000526408"/>
    </source>
</evidence>
<keyword evidence="4" id="KW-1185">Reference proteome</keyword>
<sequence length="105" mass="11579">MRPTLAILTALLILPAGMALADDDDCRVPMADWQPREAVLALAGTNGWQVDDLEVDDGCYEIEGRDADGRRIEVTLHPATLALIELEYEDGEDRPRSDKGERADD</sequence>
<dbReference type="InterPro" id="IPR025711">
    <property type="entry name" value="PepSY"/>
</dbReference>
<dbReference type="Proteomes" id="UP000526408">
    <property type="component" value="Unassembled WGS sequence"/>
</dbReference>
<accession>A0A7X6GXA2</accession>